<evidence type="ECO:0000313" key="1">
    <source>
        <dbReference type="Proteomes" id="UP000046392"/>
    </source>
</evidence>
<reference evidence="2" key="1">
    <citation type="submission" date="2017-02" db="UniProtKB">
        <authorList>
            <consortium name="WormBaseParasite"/>
        </authorList>
    </citation>
    <scope>IDENTIFICATION</scope>
</reference>
<sequence length="187" mass="21261">MTFEIPCSVIRKALDSNEAFLQIKDVFLGASSITKCVALIARKENILVILRKSSEKDITEKTKKINNSNKFEKEDYETKLHLNMASKAISTIYDSTFNKSSLTKICVAGLTDRELEVLHDAAMNSYTYSIKFDDDLRNSLSKFTDLTNKSVRLFKCPLTSDYLTNLSTSIWISHKNTKTSFTTFNIE</sequence>
<evidence type="ECO:0000313" key="2">
    <source>
        <dbReference type="WBParaSite" id="SPAL_0001112450.1"/>
    </source>
</evidence>
<dbReference type="Proteomes" id="UP000046392">
    <property type="component" value="Unplaced"/>
</dbReference>
<proteinExistence type="predicted"/>
<name>A0A0N5BZD3_STREA</name>
<accession>A0A0N5BZD3</accession>
<keyword evidence="1" id="KW-1185">Reference proteome</keyword>
<organism evidence="1 2">
    <name type="scientific">Strongyloides papillosus</name>
    <name type="common">Intestinal threadworm</name>
    <dbReference type="NCBI Taxonomy" id="174720"/>
    <lineage>
        <taxon>Eukaryota</taxon>
        <taxon>Metazoa</taxon>
        <taxon>Ecdysozoa</taxon>
        <taxon>Nematoda</taxon>
        <taxon>Chromadorea</taxon>
        <taxon>Rhabditida</taxon>
        <taxon>Tylenchina</taxon>
        <taxon>Panagrolaimomorpha</taxon>
        <taxon>Strongyloidoidea</taxon>
        <taxon>Strongyloididae</taxon>
        <taxon>Strongyloides</taxon>
    </lineage>
</organism>
<protein>
    <submittedName>
        <fullName evidence="2">Protein F16</fullName>
    </submittedName>
</protein>
<dbReference type="WBParaSite" id="SPAL_0001112450.1">
    <property type="protein sequence ID" value="SPAL_0001112450.1"/>
    <property type="gene ID" value="SPAL_0001112450"/>
</dbReference>
<dbReference type="AlphaFoldDB" id="A0A0N5BZD3"/>